<evidence type="ECO:0000256" key="4">
    <source>
        <dbReference type="ARBA" id="ARBA00022664"/>
    </source>
</evidence>
<dbReference type="InterPro" id="IPR039974">
    <property type="entry name" value="Splicing_factor_SLU7"/>
</dbReference>
<feature type="non-terminal residue" evidence="12">
    <location>
        <position position="1"/>
    </location>
</feature>
<feature type="region of interest" description="Disordered" evidence="10">
    <location>
        <begin position="460"/>
        <end position="533"/>
    </location>
</feature>
<keyword evidence="7 9" id="KW-0539">Nucleus</keyword>
<evidence type="ECO:0000256" key="8">
    <source>
        <dbReference type="PROSITE-ProRule" id="PRU00047"/>
    </source>
</evidence>
<comment type="similarity">
    <text evidence="2 9">Belongs to the SLU7 family.</text>
</comment>
<feature type="compositionally biased region" description="Basic and acidic residues" evidence="10">
    <location>
        <begin position="17"/>
        <end position="39"/>
    </location>
</feature>
<keyword evidence="8" id="KW-0862">Zinc</keyword>
<dbReference type="PROSITE" id="PS50158">
    <property type="entry name" value="ZF_CCHC"/>
    <property type="match status" value="1"/>
</dbReference>
<feature type="region of interest" description="Disordered" evidence="10">
    <location>
        <begin position="683"/>
        <end position="715"/>
    </location>
</feature>
<comment type="function">
    <text evidence="9">Involved in pre-mRNA splicing.</text>
</comment>
<accession>A0ABY6LGC2</accession>
<feature type="region of interest" description="Disordered" evidence="10">
    <location>
        <begin position="17"/>
        <end position="50"/>
    </location>
</feature>
<feature type="compositionally biased region" description="Basic residues" evidence="10">
    <location>
        <begin position="958"/>
        <end position="985"/>
    </location>
</feature>
<evidence type="ECO:0000256" key="10">
    <source>
        <dbReference type="SAM" id="MobiDB-lite"/>
    </source>
</evidence>
<evidence type="ECO:0000259" key="11">
    <source>
        <dbReference type="PROSITE" id="PS50158"/>
    </source>
</evidence>
<evidence type="ECO:0000256" key="1">
    <source>
        <dbReference type="ARBA" id="ARBA00004123"/>
    </source>
</evidence>
<dbReference type="Pfam" id="PF11708">
    <property type="entry name" value="Slu7"/>
    <property type="match status" value="2"/>
</dbReference>
<dbReference type="PANTHER" id="PTHR12942">
    <property type="entry name" value="STEP II SPLICING FACTOR SLU7"/>
    <property type="match status" value="1"/>
</dbReference>
<evidence type="ECO:0000313" key="13">
    <source>
        <dbReference type="Proteomes" id="UP001235939"/>
    </source>
</evidence>
<reference evidence="12 13" key="1">
    <citation type="submission" date="2022-01" db="EMBL/GenBank/DDBJ databases">
        <title>A chromosomal length assembly of Cordylochernes scorpioides.</title>
        <authorList>
            <person name="Zeh D."/>
            <person name="Zeh J."/>
        </authorList>
    </citation>
    <scope>NUCLEOTIDE SEQUENCE [LARGE SCALE GENOMIC DNA]</scope>
    <source>
        <strain evidence="12">IN4F17</strain>
        <tissue evidence="12">Whole Body</tissue>
    </source>
</reference>
<comment type="subunit">
    <text evidence="9">Associated with the spliceosome.</text>
</comment>
<evidence type="ECO:0000256" key="5">
    <source>
        <dbReference type="ARBA" id="ARBA00022728"/>
    </source>
</evidence>
<keyword evidence="6 9" id="KW-0508">mRNA splicing</keyword>
<keyword evidence="8" id="KW-0863">Zinc-finger</keyword>
<evidence type="ECO:0000256" key="7">
    <source>
        <dbReference type="ARBA" id="ARBA00023242"/>
    </source>
</evidence>
<feature type="domain" description="CCHC-type" evidence="11">
    <location>
        <begin position="113"/>
        <end position="126"/>
    </location>
</feature>
<evidence type="ECO:0000313" key="12">
    <source>
        <dbReference type="EMBL" id="UYV79477.1"/>
    </source>
</evidence>
<feature type="compositionally biased region" description="Basic residues" evidence="10">
    <location>
        <begin position="467"/>
        <end position="479"/>
    </location>
</feature>
<gene>
    <name evidence="12" type="ORF">LAZ67_17002782</name>
</gene>
<organism evidence="12 13">
    <name type="scientific">Cordylochernes scorpioides</name>
    <dbReference type="NCBI Taxonomy" id="51811"/>
    <lineage>
        <taxon>Eukaryota</taxon>
        <taxon>Metazoa</taxon>
        <taxon>Ecdysozoa</taxon>
        <taxon>Arthropoda</taxon>
        <taxon>Chelicerata</taxon>
        <taxon>Arachnida</taxon>
        <taxon>Pseudoscorpiones</taxon>
        <taxon>Cheliferoidea</taxon>
        <taxon>Chernetidae</taxon>
        <taxon>Cordylochernes</taxon>
    </lineage>
</organism>
<dbReference type="Proteomes" id="UP001235939">
    <property type="component" value="Chromosome 17"/>
</dbReference>
<proteinExistence type="inferred from homology"/>
<evidence type="ECO:0000256" key="9">
    <source>
        <dbReference type="RuleBase" id="RU367071"/>
    </source>
</evidence>
<keyword evidence="5 9" id="KW-0747">Spliceosome</keyword>
<name>A0ABY6LGC2_9ARAC</name>
<feature type="compositionally biased region" description="Basic residues" evidence="10">
    <location>
        <begin position="999"/>
        <end position="1013"/>
    </location>
</feature>
<dbReference type="InterPro" id="IPR021715">
    <property type="entry name" value="Slu7_dom"/>
</dbReference>
<evidence type="ECO:0000256" key="2">
    <source>
        <dbReference type="ARBA" id="ARBA00007203"/>
    </source>
</evidence>
<dbReference type="EMBL" id="CP092879">
    <property type="protein sequence ID" value="UYV79477.1"/>
    <property type="molecule type" value="Genomic_DNA"/>
</dbReference>
<keyword evidence="13" id="KW-1185">Reference proteome</keyword>
<sequence>MYKPTVSKILKSKDLITEEPKVKTREDRRKEKELEEARKSGTALAAVDETGKNIDPHIPNFIVSAPWYYDVEGPTLRHQRIQKEKIKPKIPIDQYYERGLKGKAAIKFRDGACKNCGSMGHNKKSCLERPRSIGAKYTNSNIAPDELQLPKFDLDFEGKRDRWNGYNPDDYKQVYDKYAKIDEVKKVLKEKKLAEEGSIPIKNDDEDSEDDEKYVEKADMPGTRVDSKQRITVRNLRFRDDPPKYLLNLDLNSAHYDPKSRSMRDDPFANSNKKKENLLYSGDSFVRYSGDSKKHLNTQLFAWQAYSTGVNINLQTEPTQAEILFREFSEKKKNYNISKKISLLEKYGGEKHLESLPKELIYSQTDNYLEYNHKGEVKEGYKKIPNRSIYDEDVYPYNHTSVWGSYWKDGQWGFKCCHSLIHNSYCTGMIEQNNDSITTMVNYQNDDDKTEVKTLVQIHQELQDNKNRKKKKDKKKNPRKSSSSSSEESDTEEQNSAKLKKALEKEEERLREGERLAKMCDRKRPYNSMTEDKAPTKEELEAYQMKRMRTEDPIAPWYYGSSGPTLKHQRIQPDKLKSKTTLGEYYVRKLKGPTATKFRDGACKNCGAMGHEKKFCLERPRKIGAKFTSRNITPDGRQLPKLDMDFDGKRDRWNGYNSADYQEIIDRYSKIEEAKRVLKEQKLALPGTSSSNDNNDEVDDEDEEKYADNADMPGTKVDSKQRITVRNLRIREDVAKYLLNLDINSAYYDPKTRSMRDDPFSESVRKREDLLYGGDSFVRYSGDTKKHVNAQLFAWQAYEKGVDVHLQAELLHQEFTTKKEQYKESIKDNVLAKYGGEEHLESLPKELIYSQTENYVEYNRQGEVKGGQEKISIKSKYEEDVYINNHTSVWGSYWKNGQWGYKCCYSFIYNSYCTAAAGQDVESTPPVSIIPIVNKEDEVPEEEPKTLVQIHQELQAKKNNKKKKKIQKKKKSKNSSSRMFKRIRYRRTESNKIKESSGKRRRKSKRRRKISED</sequence>
<feature type="compositionally biased region" description="Basic and acidic residues" evidence="10">
    <location>
        <begin position="986"/>
        <end position="998"/>
    </location>
</feature>
<protein>
    <recommendedName>
        <fullName evidence="3 9">Pre-mRNA-splicing factor SLU7</fullName>
    </recommendedName>
</protein>
<dbReference type="InterPro" id="IPR001878">
    <property type="entry name" value="Znf_CCHC"/>
</dbReference>
<keyword evidence="8" id="KW-0479">Metal-binding</keyword>
<comment type="subcellular location">
    <subcellularLocation>
        <location evidence="1 9">Nucleus</location>
    </subcellularLocation>
</comment>
<dbReference type="PANTHER" id="PTHR12942:SF2">
    <property type="entry name" value="PRE-MRNA-SPLICING FACTOR SLU7"/>
    <property type="match status" value="1"/>
</dbReference>
<feature type="compositionally biased region" description="Basic and acidic residues" evidence="10">
    <location>
        <begin position="501"/>
        <end position="533"/>
    </location>
</feature>
<dbReference type="SMART" id="SM00343">
    <property type="entry name" value="ZnF_C2HC"/>
    <property type="match status" value="2"/>
</dbReference>
<evidence type="ECO:0000256" key="3">
    <source>
        <dbReference type="ARBA" id="ARBA00021377"/>
    </source>
</evidence>
<keyword evidence="4 9" id="KW-0507">mRNA processing</keyword>
<evidence type="ECO:0000256" key="6">
    <source>
        <dbReference type="ARBA" id="ARBA00023187"/>
    </source>
</evidence>
<feature type="region of interest" description="Disordered" evidence="10">
    <location>
        <begin position="954"/>
        <end position="1013"/>
    </location>
</feature>
<feature type="compositionally biased region" description="Acidic residues" evidence="10">
    <location>
        <begin position="694"/>
        <end position="705"/>
    </location>
</feature>